<keyword evidence="1" id="KW-0808">Transferase</keyword>
<keyword evidence="1" id="KW-0695">RNA-directed DNA polymerase</keyword>
<dbReference type="PANTHER" id="PTHR11439:SF491">
    <property type="entry name" value="INTEGRASE CATALYTIC DOMAIN-CONTAINING PROTEIN"/>
    <property type="match status" value="1"/>
</dbReference>
<dbReference type="CDD" id="cd09272">
    <property type="entry name" value="RNase_HI_RT_Ty1"/>
    <property type="match status" value="1"/>
</dbReference>
<keyword evidence="1" id="KW-0548">Nucleotidyltransferase</keyword>
<dbReference type="PANTHER" id="PTHR11439">
    <property type="entry name" value="GAG-POL-RELATED RETROTRANSPOSON"/>
    <property type="match status" value="1"/>
</dbReference>
<reference evidence="1" key="1">
    <citation type="journal article" date="2019" name="Sci. Rep.">
        <title>Draft genome of Tanacetum cinerariifolium, the natural source of mosquito coil.</title>
        <authorList>
            <person name="Yamashiro T."/>
            <person name="Shiraishi A."/>
            <person name="Satake H."/>
            <person name="Nakayama K."/>
        </authorList>
    </citation>
    <scope>NUCLEOTIDE SEQUENCE</scope>
</reference>
<protein>
    <submittedName>
        <fullName evidence="1">Putative reverse transcriptase domain-containing protein</fullName>
    </submittedName>
</protein>
<sequence>METKIATNVSKCSTCLRMKDDYQKPSDLLVQQKHPIGNGKNIAMYFITKQLSRVHITFHVSNLKKYLSDETLAIPLDEILVDEKLHFIKEPIEIMDREVKCLKQIHIPIVKVCWNSRRGPKFTWEREDQIQKKYPHLFSNSASVTGVTPDITYAVSVVSRYLANPCKNHWEVVKWILKYLRGTANVRLLFGKNRGNHVDITCFVDSDYAKDPNKGRFMTGYAFLVQGCVVSWKATLQHVVALSTTEAEYMALTEAVKKLFG</sequence>
<dbReference type="AlphaFoldDB" id="A0A699IIN3"/>
<proteinExistence type="predicted"/>
<name>A0A699IIN3_TANCI</name>
<evidence type="ECO:0000313" key="1">
    <source>
        <dbReference type="EMBL" id="GEZ57602.1"/>
    </source>
</evidence>
<accession>A0A699IIN3</accession>
<dbReference type="GO" id="GO:0003964">
    <property type="term" value="F:RNA-directed DNA polymerase activity"/>
    <property type="evidence" value="ECO:0007669"/>
    <property type="project" value="UniProtKB-KW"/>
</dbReference>
<gene>
    <name evidence="1" type="ORF">Tci_529575</name>
</gene>
<comment type="caution">
    <text evidence="1">The sequence shown here is derived from an EMBL/GenBank/DDBJ whole genome shotgun (WGS) entry which is preliminary data.</text>
</comment>
<organism evidence="1">
    <name type="scientific">Tanacetum cinerariifolium</name>
    <name type="common">Dalmatian daisy</name>
    <name type="synonym">Chrysanthemum cinerariifolium</name>
    <dbReference type="NCBI Taxonomy" id="118510"/>
    <lineage>
        <taxon>Eukaryota</taxon>
        <taxon>Viridiplantae</taxon>
        <taxon>Streptophyta</taxon>
        <taxon>Embryophyta</taxon>
        <taxon>Tracheophyta</taxon>
        <taxon>Spermatophyta</taxon>
        <taxon>Magnoliopsida</taxon>
        <taxon>eudicotyledons</taxon>
        <taxon>Gunneridae</taxon>
        <taxon>Pentapetalae</taxon>
        <taxon>asterids</taxon>
        <taxon>campanulids</taxon>
        <taxon>Asterales</taxon>
        <taxon>Asteraceae</taxon>
        <taxon>Asteroideae</taxon>
        <taxon>Anthemideae</taxon>
        <taxon>Anthemidinae</taxon>
        <taxon>Tanacetum</taxon>
    </lineage>
</organism>
<dbReference type="EMBL" id="BKCJ010295837">
    <property type="protein sequence ID" value="GEZ57602.1"/>
    <property type="molecule type" value="Genomic_DNA"/>
</dbReference>